<accession>A0AAX4NIZ5</accession>
<dbReference type="GeneID" id="95968362"/>
<keyword evidence="2" id="KW-1185">Reference proteome</keyword>
<name>A0AAX4NIZ5_9ARCH</name>
<dbReference type="RefSeq" id="WP_393971350.1">
    <property type="nucleotide sequence ID" value="NZ_CP133772.1"/>
</dbReference>
<organism evidence="1 2">
    <name type="scientific">Oxyplasma meridianum</name>
    <dbReference type="NCBI Taxonomy" id="3073602"/>
    <lineage>
        <taxon>Archaea</taxon>
        <taxon>Methanobacteriati</taxon>
        <taxon>Thermoplasmatota</taxon>
        <taxon>Thermoplasmata</taxon>
        <taxon>Thermoplasmatales</taxon>
        <taxon>Thermoplasmataceae</taxon>
        <taxon>Oxyplasma</taxon>
    </lineage>
</organism>
<proteinExistence type="predicted"/>
<dbReference type="Proteomes" id="UP001451606">
    <property type="component" value="Chromosome"/>
</dbReference>
<evidence type="ECO:0000313" key="1">
    <source>
        <dbReference type="EMBL" id="WYY01028.1"/>
    </source>
</evidence>
<dbReference type="EMBL" id="CP133772">
    <property type="protein sequence ID" value="WYY01028.1"/>
    <property type="molecule type" value="Genomic_DNA"/>
</dbReference>
<sequence>MTIFDLLKELEKKIDIKFDILTLDGRIEVQKSVFLLKYFKIKEAMKYNFDIYLHGPYSAKLADEYLSNGKGKLRIAQSKDQISDKTIQIIRQIILKDKDKQTNILFLEGFTTLLSLRHDFIGPAEALIKAKTLKPYMKDSIWKASIDFINEKELWDYN</sequence>
<dbReference type="KEGG" id="omr:OXIME_001624"/>
<reference evidence="1 2" key="1">
    <citation type="submission" date="2023-09" db="EMBL/GenBank/DDBJ databases">
        <authorList>
            <person name="Golyshina O.V."/>
            <person name="Lunev E.A."/>
            <person name="Bargiela R."/>
            <person name="Gaines M.C."/>
            <person name="Daum B."/>
            <person name="Bale N.J."/>
            <person name="Koenen M."/>
            <person name="Sinninghe Damst J.S."/>
            <person name="Yakimov M."/>
            <person name="Golyshin P.N."/>
        </authorList>
    </citation>
    <scope>NUCLEOTIDE SEQUENCE [LARGE SCALE GENOMIC DNA]</scope>
    <source>
        <strain evidence="1 2">M1</strain>
    </source>
</reference>
<protein>
    <submittedName>
        <fullName evidence="1">Uncharacterized protein</fullName>
    </submittedName>
</protein>
<gene>
    <name evidence="1" type="ORF">OXIME_001624</name>
</gene>
<evidence type="ECO:0000313" key="2">
    <source>
        <dbReference type="Proteomes" id="UP001451606"/>
    </source>
</evidence>
<dbReference type="AlphaFoldDB" id="A0AAX4NIZ5"/>